<organism evidence="1 2">
    <name type="scientific">Plesiocystis pacifica SIR-1</name>
    <dbReference type="NCBI Taxonomy" id="391625"/>
    <lineage>
        <taxon>Bacteria</taxon>
        <taxon>Pseudomonadati</taxon>
        <taxon>Myxococcota</taxon>
        <taxon>Polyangia</taxon>
        <taxon>Nannocystales</taxon>
        <taxon>Nannocystaceae</taxon>
        <taxon>Plesiocystis</taxon>
    </lineage>
</organism>
<comment type="caution">
    <text evidence="1">The sequence shown here is derived from an EMBL/GenBank/DDBJ whole genome shotgun (WGS) entry which is preliminary data.</text>
</comment>
<reference evidence="1 2" key="1">
    <citation type="submission" date="2007-06" db="EMBL/GenBank/DDBJ databases">
        <authorList>
            <person name="Shimkets L."/>
            <person name="Ferriera S."/>
            <person name="Johnson J."/>
            <person name="Kravitz S."/>
            <person name="Beeson K."/>
            <person name="Sutton G."/>
            <person name="Rogers Y.-H."/>
            <person name="Friedman R."/>
            <person name="Frazier M."/>
            <person name="Venter J.C."/>
        </authorList>
    </citation>
    <scope>NUCLEOTIDE SEQUENCE [LARGE SCALE GENOMIC DNA]</scope>
    <source>
        <strain evidence="1 2">SIR-1</strain>
    </source>
</reference>
<gene>
    <name evidence="1" type="ORF">PPSIR1_18897</name>
</gene>
<dbReference type="STRING" id="391625.PPSIR1_18897"/>
<dbReference type="Proteomes" id="UP000005801">
    <property type="component" value="Unassembled WGS sequence"/>
</dbReference>
<evidence type="ECO:0000313" key="1">
    <source>
        <dbReference type="EMBL" id="EDM76799.1"/>
    </source>
</evidence>
<evidence type="ECO:0000313" key="2">
    <source>
        <dbReference type="Proteomes" id="UP000005801"/>
    </source>
</evidence>
<keyword evidence="2" id="KW-1185">Reference proteome</keyword>
<sequence>MRPKDPRPESALRTLAAIGPASAPALRKVLFKPAAVRVNNTRREAFMDWLAVLGPAAAPARRHVDATLAEAPGSTPESLRAAALRAREALDEL</sequence>
<dbReference type="EMBL" id="ABCS01000058">
    <property type="protein sequence ID" value="EDM76799.1"/>
    <property type="molecule type" value="Genomic_DNA"/>
</dbReference>
<proteinExistence type="predicted"/>
<protein>
    <submittedName>
        <fullName evidence="1">Uncharacterized protein</fullName>
    </submittedName>
</protein>
<dbReference type="AlphaFoldDB" id="A6GBJ5"/>
<accession>A6GBJ5</accession>
<name>A6GBJ5_9BACT</name>